<reference evidence="2 3" key="1">
    <citation type="submission" date="2019-10" db="EMBL/GenBank/DDBJ databases">
        <title>A soil myxobacterium in the family Polyangiaceae.</title>
        <authorList>
            <person name="Li Y."/>
            <person name="Wang J."/>
        </authorList>
    </citation>
    <scope>NUCLEOTIDE SEQUENCE [LARGE SCALE GENOMIC DNA]</scope>
    <source>
        <strain evidence="2 3">DSM 14734</strain>
    </source>
</reference>
<gene>
    <name evidence="2" type="ORF">GF068_02970</name>
</gene>
<organism evidence="2 3">
    <name type="scientific">Polyangium spumosum</name>
    <dbReference type="NCBI Taxonomy" id="889282"/>
    <lineage>
        <taxon>Bacteria</taxon>
        <taxon>Pseudomonadati</taxon>
        <taxon>Myxococcota</taxon>
        <taxon>Polyangia</taxon>
        <taxon>Polyangiales</taxon>
        <taxon>Polyangiaceae</taxon>
        <taxon>Polyangium</taxon>
    </lineage>
</organism>
<dbReference type="OrthoDB" id="5503953at2"/>
<keyword evidence="3" id="KW-1185">Reference proteome</keyword>
<evidence type="ECO:0000256" key="1">
    <source>
        <dbReference type="SAM" id="MobiDB-lite"/>
    </source>
</evidence>
<feature type="region of interest" description="Disordered" evidence="1">
    <location>
        <begin position="228"/>
        <end position="254"/>
    </location>
</feature>
<proteinExistence type="predicted"/>
<evidence type="ECO:0000313" key="2">
    <source>
        <dbReference type="EMBL" id="MRG90887.1"/>
    </source>
</evidence>
<dbReference type="EMBL" id="WJIE01000001">
    <property type="protein sequence ID" value="MRG90887.1"/>
    <property type="molecule type" value="Genomic_DNA"/>
</dbReference>
<accession>A0A6N7PGG2</accession>
<name>A0A6N7PGG2_9BACT</name>
<dbReference type="Proteomes" id="UP000440224">
    <property type="component" value="Unassembled WGS sequence"/>
</dbReference>
<sequence>MTEPDLQKAYEKHLLAAKALPASEVLPYRVDPDLALVNVSTCMKVVHDNEAAIPTHLPKVNLAALLALPELALATKYAALVVEQEIPNESQIRAKLSLARDLREKLLTVARGLAENGLVPQAEVDVIAAGRGLRDRAEDCVALAAFFRKHAQAIDGKHPLTVAQIDEAATVGSWLVATLRPADAPNKPSSGPSNAVDLRNRFATLLVRGHARLQMVAHYFHEEDWEERAPALNSRRVKRQNEGSNEDTPAPAAG</sequence>
<dbReference type="AlphaFoldDB" id="A0A6N7PGG2"/>
<protein>
    <submittedName>
        <fullName evidence="2">Uncharacterized protein</fullName>
    </submittedName>
</protein>
<comment type="caution">
    <text evidence="2">The sequence shown here is derived from an EMBL/GenBank/DDBJ whole genome shotgun (WGS) entry which is preliminary data.</text>
</comment>
<dbReference type="RefSeq" id="WP_153817748.1">
    <property type="nucleotide sequence ID" value="NZ_WJIE01000001.1"/>
</dbReference>
<evidence type="ECO:0000313" key="3">
    <source>
        <dbReference type="Proteomes" id="UP000440224"/>
    </source>
</evidence>